<feature type="domain" description="TonB-dependent receptor-like beta-barrel" evidence="16">
    <location>
        <begin position="288"/>
        <end position="763"/>
    </location>
</feature>
<keyword evidence="8" id="KW-0408">Iron</keyword>
<evidence type="ECO:0000256" key="7">
    <source>
        <dbReference type="ARBA" id="ARBA00022729"/>
    </source>
</evidence>
<keyword evidence="19" id="KW-1185">Reference proteome</keyword>
<proteinExistence type="inferred from homology"/>
<evidence type="ECO:0000256" key="1">
    <source>
        <dbReference type="ARBA" id="ARBA00004571"/>
    </source>
</evidence>
<comment type="subcellular location">
    <subcellularLocation>
        <location evidence="1 14">Cell outer membrane</location>
        <topology evidence="1 14">Multi-pass membrane protein</topology>
    </subcellularLocation>
</comment>
<accession>A0A0U3MSD9</accession>
<dbReference type="InterPro" id="IPR037066">
    <property type="entry name" value="Plug_dom_sf"/>
</dbReference>
<keyword evidence="12 18" id="KW-0675">Receptor</keyword>
<evidence type="ECO:0000313" key="19">
    <source>
        <dbReference type="Proteomes" id="UP000060699"/>
    </source>
</evidence>
<evidence type="ECO:0000256" key="10">
    <source>
        <dbReference type="ARBA" id="ARBA00023077"/>
    </source>
</evidence>
<dbReference type="Pfam" id="PF00593">
    <property type="entry name" value="TonB_dep_Rec_b-barrel"/>
    <property type="match status" value="1"/>
</dbReference>
<evidence type="ECO:0000256" key="5">
    <source>
        <dbReference type="ARBA" id="ARBA00022496"/>
    </source>
</evidence>
<evidence type="ECO:0000256" key="15">
    <source>
        <dbReference type="RuleBase" id="RU003357"/>
    </source>
</evidence>
<keyword evidence="10 15" id="KW-0798">TonB box</keyword>
<dbReference type="PANTHER" id="PTHR32552">
    <property type="entry name" value="FERRICHROME IRON RECEPTOR-RELATED"/>
    <property type="match status" value="1"/>
</dbReference>
<dbReference type="KEGG" id="rdp:RD2015_285"/>
<dbReference type="SUPFAM" id="SSF56935">
    <property type="entry name" value="Porins"/>
    <property type="match status" value="1"/>
</dbReference>
<evidence type="ECO:0000259" key="16">
    <source>
        <dbReference type="Pfam" id="PF00593"/>
    </source>
</evidence>
<dbReference type="Pfam" id="PF07715">
    <property type="entry name" value="Plug"/>
    <property type="match status" value="1"/>
</dbReference>
<keyword evidence="11 14" id="KW-0472">Membrane</keyword>
<sequence length="817" mass="88627" precursor="true">MSQNKWLGFSKTALAAAAAMAVVMPAMAQEAKKKADQTEDDGAPRAKEDTVRLGTIVITGEGGKLGTGQMLNEDAGKARSTVTRAAIDKDRATGNPFQALALLPGVSTFNHDATGLFGGGLTVRGFGSDQMGFTVNGVPVNDSGNFAVYPQEYADQENLCTQSISQGSPDVDSPHAGATGGNVSITSCDPEDKRRVRVSQTLGDLNLTRTFVRYDTGRFLNNSAKVFLSYSHTQADKWKGEGEAKKDHIDAAFRWDINPDNTILGSVLYNRAVNNSFYTLSAAQIASNYYTDYSNTFAGHAAPSPGTGVKDPTQSPNYWKLANNPFENAVVSVSGSFKLAEATYLKVQPYLWWGFGNGGWSQLAMSESGFLDSTKGTNTGKKDLNGDGDTLDTVTVARASVTRTSRPGVTTEVNTTLGNHNLRVGVWFERAEHKQTQPIVSIDNAGNPSDIWLQNGRIARPDGSLYQGRDWDTISTAYQAYVNDNWSFDNDNGSLSLGLRAPHVKRDVTNYANETLGVNYNINKSYSELLPQVALRYNLAPAHQVFFSMAKNFRAPANFAFTGSNIAVTNGVASLIREAKPETSVMTDLGYRYQSKSLSLSATLFNSAFKNRQANAYDPIADKSTYQNAGDVNNRGLELEAGTGKFKGFSAYASLTMQKSEIKNDLLIAKATLKNGGKEDVYLPLSGKQFTLTPERIVATSVQYEYGNFYGRLKVKRTGRQAATMINDEWIPTYWMADFDAGYNFGEVSFASNVQLRLNVSNIGNAKYRNLSSGSVTNAQKYNTTLSDGSAYSVASSGVFYYVGAPRFASISLSADF</sequence>
<evidence type="ECO:0000256" key="12">
    <source>
        <dbReference type="ARBA" id="ARBA00023170"/>
    </source>
</evidence>
<name>A0A0U3MSD9_9BURK</name>
<protein>
    <submittedName>
        <fullName evidence="18">TonB-dependent receptor</fullName>
    </submittedName>
</protein>
<evidence type="ECO:0000313" key="18">
    <source>
        <dbReference type="EMBL" id="ALV04788.1"/>
    </source>
</evidence>
<evidence type="ECO:0000259" key="17">
    <source>
        <dbReference type="Pfam" id="PF07715"/>
    </source>
</evidence>
<evidence type="ECO:0000256" key="2">
    <source>
        <dbReference type="ARBA" id="ARBA00009810"/>
    </source>
</evidence>
<comment type="similarity">
    <text evidence="2 14 15">Belongs to the TonB-dependent receptor family.</text>
</comment>
<dbReference type="GO" id="GO:0015344">
    <property type="term" value="F:siderophore uptake transmembrane transporter activity"/>
    <property type="evidence" value="ECO:0007669"/>
    <property type="project" value="TreeGrafter"/>
</dbReference>
<dbReference type="RefSeq" id="WP_058933369.1">
    <property type="nucleotide sequence ID" value="NZ_CP013729.1"/>
</dbReference>
<dbReference type="Gene3D" id="2.40.170.20">
    <property type="entry name" value="TonB-dependent receptor, beta-barrel domain"/>
    <property type="match status" value="1"/>
</dbReference>
<dbReference type="Gene3D" id="2.170.130.10">
    <property type="entry name" value="TonB-dependent receptor, plug domain"/>
    <property type="match status" value="1"/>
</dbReference>
<dbReference type="InterPro" id="IPR000531">
    <property type="entry name" value="Beta-barrel_TonB"/>
</dbReference>
<dbReference type="Proteomes" id="UP000060699">
    <property type="component" value="Chromosome"/>
</dbReference>
<evidence type="ECO:0000256" key="9">
    <source>
        <dbReference type="ARBA" id="ARBA00023065"/>
    </source>
</evidence>
<keyword evidence="5" id="KW-0410">Iron transport</keyword>
<gene>
    <name evidence="18" type="ORF">RD2015_285</name>
</gene>
<evidence type="ECO:0000256" key="6">
    <source>
        <dbReference type="ARBA" id="ARBA00022692"/>
    </source>
</evidence>
<evidence type="ECO:0000256" key="8">
    <source>
        <dbReference type="ARBA" id="ARBA00023004"/>
    </source>
</evidence>
<evidence type="ECO:0000256" key="4">
    <source>
        <dbReference type="ARBA" id="ARBA00022452"/>
    </source>
</evidence>
<feature type="domain" description="TonB-dependent receptor plug" evidence="17">
    <location>
        <begin position="74"/>
        <end position="171"/>
    </location>
</feature>
<dbReference type="AlphaFoldDB" id="A0A0U3MSD9"/>
<evidence type="ECO:0000256" key="3">
    <source>
        <dbReference type="ARBA" id="ARBA00022448"/>
    </source>
</evidence>
<dbReference type="InterPro" id="IPR012910">
    <property type="entry name" value="Plug_dom"/>
</dbReference>
<evidence type="ECO:0000256" key="13">
    <source>
        <dbReference type="ARBA" id="ARBA00023237"/>
    </source>
</evidence>
<evidence type="ECO:0000256" key="11">
    <source>
        <dbReference type="ARBA" id="ARBA00023136"/>
    </source>
</evidence>
<dbReference type="PROSITE" id="PS52016">
    <property type="entry name" value="TONB_DEPENDENT_REC_3"/>
    <property type="match status" value="1"/>
</dbReference>
<dbReference type="PATRIC" id="fig|76731.3.peg.290"/>
<dbReference type="GO" id="GO:0009279">
    <property type="term" value="C:cell outer membrane"/>
    <property type="evidence" value="ECO:0007669"/>
    <property type="project" value="UniProtKB-SubCell"/>
</dbReference>
<dbReference type="InterPro" id="IPR036942">
    <property type="entry name" value="Beta-barrel_TonB_sf"/>
</dbReference>
<dbReference type="InterPro" id="IPR039426">
    <property type="entry name" value="TonB-dep_rcpt-like"/>
</dbReference>
<reference evidence="18 19" key="1">
    <citation type="submission" date="2015-12" db="EMBL/GenBank/DDBJ databases">
        <title>Complete genome of Roseateles depolymerans KCTC 42856.</title>
        <authorList>
            <person name="Kim K.M."/>
        </authorList>
    </citation>
    <scope>NUCLEOTIDE SEQUENCE [LARGE SCALE GENOMIC DNA]</scope>
    <source>
        <strain evidence="18 19">KCTC 42856</strain>
    </source>
</reference>
<keyword evidence="9" id="KW-0406">Ion transport</keyword>
<keyword evidence="7" id="KW-0732">Signal</keyword>
<organism evidence="18 19">
    <name type="scientific">Roseateles depolymerans</name>
    <dbReference type="NCBI Taxonomy" id="76731"/>
    <lineage>
        <taxon>Bacteria</taxon>
        <taxon>Pseudomonadati</taxon>
        <taxon>Pseudomonadota</taxon>
        <taxon>Betaproteobacteria</taxon>
        <taxon>Burkholderiales</taxon>
        <taxon>Sphaerotilaceae</taxon>
        <taxon>Roseateles</taxon>
    </lineage>
</organism>
<keyword evidence="4 14" id="KW-1134">Transmembrane beta strand</keyword>
<keyword evidence="13 14" id="KW-0998">Cell outer membrane</keyword>
<keyword evidence="6 14" id="KW-0812">Transmembrane</keyword>
<dbReference type="STRING" id="76731.RD2015_285"/>
<dbReference type="PANTHER" id="PTHR32552:SF89">
    <property type="entry name" value="CATECHOLATE SIDEROPHORE RECEPTOR FIU"/>
    <property type="match status" value="1"/>
</dbReference>
<keyword evidence="3 14" id="KW-0813">Transport</keyword>
<dbReference type="EMBL" id="CP013729">
    <property type="protein sequence ID" value="ALV04788.1"/>
    <property type="molecule type" value="Genomic_DNA"/>
</dbReference>
<evidence type="ECO:0000256" key="14">
    <source>
        <dbReference type="PROSITE-ProRule" id="PRU01360"/>
    </source>
</evidence>